<dbReference type="Proteomes" id="UP000094622">
    <property type="component" value="Unassembled WGS sequence"/>
</dbReference>
<comment type="caution">
    <text evidence="5">The sequence shown here is derived from an EMBL/GenBank/DDBJ whole genome shotgun (WGS) entry which is preliminary data.</text>
</comment>
<keyword evidence="1" id="KW-0328">Glycosyltransferase</keyword>
<dbReference type="GO" id="GO:0016757">
    <property type="term" value="F:glycosyltransferase activity"/>
    <property type="evidence" value="ECO:0007669"/>
    <property type="project" value="UniProtKB-KW"/>
</dbReference>
<evidence type="ECO:0000256" key="1">
    <source>
        <dbReference type="ARBA" id="ARBA00022676"/>
    </source>
</evidence>
<evidence type="ECO:0000259" key="4">
    <source>
        <dbReference type="Pfam" id="PF04577"/>
    </source>
</evidence>
<keyword evidence="2" id="KW-0808">Transferase</keyword>
<keyword evidence="3" id="KW-0325">Glycoprotein</keyword>
<dbReference type="Pfam" id="PF04577">
    <property type="entry name" value="Glyco_transf_61"/>
    <property type="match status" value="1"/>
</dbReference>
<evidence type="ECO:0000313" key="6">
    <source>
        <dbReference type="Proteomes" id="UP000094622"/>
    </source>
</evidence>
<evidence type="ECO:0000256" key="2">
    <source>
        <dbReference type="ARBA" id="ARBA00022679"/>
    </source>
</evidence>
<dbReference type="EMBL" id="MCRJ01000092">
    <property type="protein sequence ID" value="ODN69418.1"/>
    <property type="molecule type" value="Genomic_DNA"/>
</dbReference>
<sequence length="291" mass="31816">MLGNTGQAVASRVDRGGAGGVLTAIDRNTSKPSRLSTRRIEGAAVNFLHHRDGVSNYYHYLAERCVVMAEVLGLVTDEAPNLTLLTREGMAGIEQIYLNQILRRFPGVRVQTVAPTEKIVCDQLFQHRVRRNSGFRSPPTAASLTAVADTFESAYGLAPPAPPHRRLLVSREDARIRRLVGEDALMTALAPLGFERICPGQLAHEAQIALFREAAWVIGAHGAGLTNLMFMPAGGRVIEIFSEDYCQGAYMWLSHLRQLDYTPVVTSTMGAHQTITLSAADIEAIRRLVAD</sequence>
<dbReference type="AlphaFoldDB" id="A0A1E3GZB8"/>
<name>A0A1E3GZB8_9HYPH</name>
<dbReference type="OrthoDB" id="288504at2"/>
<keyword evidence="6" id="KW-1185">Reference proteome</keyword>
<reference evidence="5 6" key="1">
    <citation type="submission" date="2016-07" db="EMBL/GenBank/DDBJ databases">
        <title>Draft Genome Sequence of Methylobrevis pamukkalensis PK2.</title>
        <authorList>
            <person name="Vasilenko O.V."/>
            <person name="Doronina N.V."/>
            <person name="Shmareva M.N."/>
            <person name="Tarlachkov S.V."/>
            <person name="Mustakhimov I."/>
            <person name="Trotsenko Y.A."/>
        </authorList>
    </citation>
    <scope>NUCLEOTIDE SEQUENCE [LARGE SCALE GENOMIC DNA]</scope>
    <source>
        <strain evidence="5 6">PK2</strain>
    </source>
</reference>
<protein>
    <recommendedName>
        <fullName evidence="4">Glycosyltransferase 61 catalytic domain-containing protein</fullName>
    </recommendedName>
</protein>
<dbReference type="PANTHER" id="PTHR20961">
    <property type="entry name" value="GLYCOSYLTRANSFERASE"/>
    <property type="match status" value="1"/>
</dbReference>
<dbReference type="RefSeq" id="WP_069307673.1">
    <property type="nucleotide sequence ID" value="NZ_MCRJ01000092.1"/>
</dbReference>
<proteinExistence type="predicted"/>
<accession>A0A1E3GZB8</accession>
<dbReference type="InterPro" id="IPR007657">
    <property type="entry name" value="Glycosyltransferase_61"/>
</dbReference>
<evidence type="ECO:0000313" key="5">
    <source>
        <dbReference type="EMBL" id="ODN69418.1"/>
    </source>
</evidence>
<evidence type="ECO:0000256" key="3">
    <source>
        <dbReference type="ARBA" id="ARBA00023180"/>
    </source>
</evidence>
<dbReference type="InterPro" id="IPR049625">
    <property type="entry name" value="Glyco_transf_61_cat"/>
</dbReference>
<feature type="domain" description="Glycosyltransferase 61 catalytic" evidence="4">
    <location>
        <begin position="57"/>
        <end position="238"/>
    </location>
</feature>
<gene>
    <name evidence="5" type="ORF">A6302_03286</name>
</gene>
<organism evidence="5 6">
    <name type="scientific">Methylobrevis pamukkalensis</name>
    <dbReference type="NCBI Taxonomy" id="1439726"/>
    <lineage>
        <taxon>Bacteria</taxon>
        <taxon>Pseudomonadati</taxon>
        <taxon>Pseudomonadota</taxon>
        <taxon>Alphaproteobacteria</taxon>
        <taxon>Hyphomicrobiales</taxon>
        <taxon>Pleomorphomonadaceae</taxon>
        <taxon>Methylobrevis</taxon>
    </lineage>
</organism>